<evidence type="ECO:0000256" key="1">
    <source>
        <dbReference type="ARBA" id="ARBA00004123"/>
    </source>
</evidence>
<dbReference type="Proteomes" id="UP000009170">
    <property type="component" value="Unassembled WGS sequence"/>
</dbReference>
<comment type="subcellular location">
    <subcellularLocation>
        <location evidence="1">Nucleus</location>
    </subcellularLocation>
</comment>
<reference evidence="5 6" key="2">
    <citation type="journal article" date="2014" name="BMC Genomics">
        <title>An improved genome of the model marine alga Ostreococcus tauri unfolds by assessing Illumina de novo assemblies.</title>
        <authorList>
            <person name="Blanc-Mathieu R."/>
            <person name="Verhelst B."/>
            <person name="Derelle E."/>
            <person name="Rombauts S."/>
            <person name="Bouget F.Y."/>
            <person name="Carre I."/>
            <person name="Chateau A."/>
            <person name="Eyre-Walker A."/>
            <person name="Grimsley N."/>
            <person name="Moreau H."/>
            <person name="Piegu B."/>
            <person name="Rivals E."/>
            <person name="Schackwitz W."/>
            <person name="Van de Peer Y."/>
            <person name="Piganeau G."/>
        </authorList>
    </citation>
    <scope>NUCLEOTIDE SEQUENCE [LARGE SCALE GENOMIC DNA]</scope>
    <source>
        <strain evidence="6">OTTH 0595 / CCAP 157/2 / RCC745</strain>
    </source>
</reference>
<dbReference type="GeneID" id="9831119"/>
<dbReference type="PANTHER" id="PTHR16684:SF11">
    <property type="entry name" value="CENTROMERE PROTEIN C"/>
    <property type="match status" value="1"/>
</dbReference>
<dbReference type="InterPro" id="IPR028386">
    <property type="entry name" value="CENP-C/Mif2/cnp3"/>
</dbReference>
<keyword evidence="6" id="KW-1185">Reference proteome</keyword>
<dbReference type="OrthoDB" id="1939643at2759"/>
<feature type="region of interest" description="Disordered" evidence="4">
    <location>
        <begin position="527"/>
        <end position="622"/>
    </location>
</feature>
<proteinExistence type="inferred from homology"/>
<feature type="region of interest" description="Disordered" evidence="4">
    <location>
        <begin position="670"/>
        <end position="695"/>
    </location>
</feature>
<evidence type="ECO:0000256" key="4">
    <source>
        <dbReference type="SAM" id="MobiDB-lite"/>
    </source>
</evidence>
<comment type="similarity">
    <text evidence="2">Belongs to the CENP-C/MIF2 family.</text>
</comment>
<dbReference type="KEGG" id="ota:OT_ostta16g02110"/>
<evidence type="ECO:0000313" key="5">
    <source>
        <dbReference type="EMBL" id="CEG00421.1"/>
    </source>
</evidence>
<evidence type="ECO:0000313" key="6">
    <source>
        <dbReference type="Proteomes" id="UP000009170"/>
    </source>
</evidence>
<gene>
    <name evidence="5" type="ORF">OT_ostta16g02110</name>
</gene>
<feature type="compositionally biased region" description="Acidic residues" evidence="4">
    <location>
        <begin position="528"/>
        <end position="544"/>
    </location>
</feature>
<feature type="compositionally biased region" description="Basic and acidic residues" evidence="4">
    <location>
        <begin position="545"/>
        <end position="562"/>
    </location>
</feature>
<dbReference type="InParanoid" id="A0A098E5K7"/>
<protein>
    <submittedName>
        <fullName evidence="5">Unnamed product</fullName>
    </submittedName>
</protein>
<dbReference type="EMBL" id="CAID01000016">
    <property type="protein sequence ID" value="CEG00421.1"/>
    <property type="molecule type" value="Genomic_DNA"/>
</dbReference>
<dbReference type="AlphaFoldDB" id="A0A098E5K7"/>
<dbReference type="GO" id="GO:0019237">
    <property type="term" value="F:centromeric DNA binding"/>
    <property type="evidence" value="ECO:0007669"/>
    <property type="project" value="InterPro"/>
</dbReference>
<dbReference type="GO" id="GO:0000776">
    <property type="term" value="C:kinetochore"/>
    <property type="evidence" value="ECO:0007669"/>
    <property type="project" value="InterPro"/>
</dbReference>
<sequence length="695" mass="74707">MTNDGPDARVLATRSGNEARETTRASGVKDGATPRRRVSFKTMEGEPAGKGNVGLGEGTTRLARLRAARAAAAAAAAAGGKPAGAFAPTTTRKERLRLRRGTGREISSRPFVIRVNIPGIMKQKSSSDMDVSGGSEANDWRAATSVMSIVEIGEDSHASAGSGSGSGASNVNPFKVNVGSEDGPRPMFRPSTAHLRAGEQTPGGAKPSRDSTAGTPNAAEALAMMMHSEYPEGLPEEIAGVSHFATTQRDEPPLADFPGEADMEIGYDDVMPYDDDGFVEPAAPRKRTTSGVPHKRLRAEMERRKSLALAGTQTVQGGVRRSTRQRSKPLEYWRGETKVYQRVHSSLPTVAQIERRTANPIWPRKTPGGPSQPFRVSRLRPAEILRDFGVDLPDPSPLDRRGVRYGLMSPAEQPVAANWAEKYGIHPLVKPVPPGRGVPLLREEDVVPSDVDEVSRPKKRGRKPKAVKEAEERAANEAYIASAVAEIMNNVVAANTSPEDVQVDVEAAATVEATEIDVVEAEVVAIAESEEKDEDDLDEDEAEREAERLADEAVAEVERELAAELAEEEAEAAKITMEQDMTAVTEDEEKEEPVLGDVEEEADARQSAKADAEEPTTSAVPAFTEEAECVIDDEEANIEPTTVVTAEVEEDAIVLRELDENVDEAIDMEIDAPPSVAKPTVQEPIEGVESDVDAN</sequence>
<dbReference type="GO" id="GO:0051382">
    <property type="term" value="P:kinetochore assembly"/>
    <property type="evidence" value="ECO:0007669"/>
    <property type="project" value="InterPro"/>
</dbReference>
<dbReference type="GO" id="GO:0051455">
    <property type="term" value="P:spindle attachment to meiosis I kinetochore"/>
    <property type="evidence" value="ECO:0007669"/>
    <property type="project" value="TreeGrafter"/>
</dbReference>
<feature type="compositionally biased region" description="Acidic residues" evidence="4">
    <location>
        <begin position="686"/>
        <end position="695"/>
    </location>
</feature>
<dbReference type="GO" id="GO:0005634">
    <property type="term" value="C:nucleus"/>
    <property type="evidence" value="ECO:0007669"/>
    <property type="project" value="UniProtKB-SubCell"/>
</dbReference>
<keyword evidence="3" id="KW-0539">Nucleus</keyword>
<dbReference type="PANTHER" id="PTHR16684">
    <property type="entry name" value="CENTROMERE PROTEIN C"/>
    <property type="match status" value="1"/>
</dbReference>
<name>A0A098E5K7_OSTTA</name>
<accession>A0A098E5K7</accession>
<evidence type="ECO:0000256" key="2">
    <source>
        <dbReference type="ARBA" id="ARBA00010291"/>
    </source>
</evidence>
<feature type="region of interest" description="Disordered" evidence="4">
    <location>
        <begin position="1"/>
        <end position="55"/>
    </location>
</feature>
<dbReference type="RefSeq" id="XP_022840366.1">
    <property type="nucleotide sequence ID" value="XM_022985574.1"/>
</dbReference>
<reference evidence="6" key="1">
    <citation type="journal article" date="2006" name="Proc. Natl. Acad. Sci. U.S.A.">
        <title>Genome analysis of the smallest free-living eukaryote Ostreococcus tauri unveils many unique features.</title>
        <authorList>
            <person name="Derelle E."/>
            <person name="Ferraz C."/>
            <person name="Rombauts S."/>
            <person name="Rouze P."/>
            <person name="Worden A.Z."/>
            <person name="Robbens S."/>
            <person name="Partensky F."/>
            <person name="Degroeve S."/>
            <person name="Echeynie S."/>
            <person name="Cooke R."/>
            <person name="Saeys Y."/>
            <person name="Wuyts J."/>
            <person name="Jabbari K."/>
            <person name="Bowler C."/>
            <person name="Panaud O."/>
            <person name="Piegu B."/>
            <person name="Ball S.G."/>
            <person name="Ral J.-P."/>
            <person name="Bouget F.-Y."/>
            <person name="Piganeau G."/>
            <person name="De Baets B."/>
            <person name="Picard A."/>
            <person name="Delseny M."/>
            <person name="Demaille J."/>
            <person name="Van de Peer Y."/>
            <person name="Moreau H."/>
        </authorList>
    </citation>
    <scope>NUCLEOTIDE SEQUENCE [LARGE SCALE GENOMIC DNA]</scope>
    <source>
        <strain evidence="6">OTTH 0595 / CCAP 157/2 / RCC745</strain>
    </source>
</reference>
<feature type="compositionally biased region" description="Basic and acidic residues" evidence="4">
    <location>
        <begin position="603"/>
        <end position="612"/>
    </location>
</feature>
<evidence type="ECO:0000256" key="3">
    <source>
        <dbReference type="ARBA" id="ARBA00023242"/>
    </source>
</evidence>
<feature type="region of interest" description="Disordered" evidence="4">
    <location>
        <begin position="156"/>
        <end position="215"/>
    </location>
</feature>
<organism evidence="5 6">
    <name type="scientific">Ostreococcus tauri</name>
    <name type="common">Marine green alga</name>
    <dbReference type="NCBI Taxonomy" id="70448"/>
    <lineage>
        <taxon>Eukaryota</taxon>
        <taxon>Viridiplantae</taxon>
        <taxon>Chlorophyta</taxon>
        <taxon>Mamiellophyceae</taxon>
        <taxon>Mamiellales</taxon>
        <taxon>Bathycoccaceae</taxon>
        <taxon>Ostreococcus</taxon>
    </lineage>
</organism>
<feature type="region of interest" description="Disordered" evidence="4">
    <location>
        <begin position="447"/>
        <end position="470"/>
    </location>
</feature>
<comment type="caution">
    <text evidence="5">The sequence shown here is derived from an EMBL/GenBank/DDBJ whole genome shotgun (WGS) entry which is preliminary data.</text>
</comment>
<dbReference type="GO" id="GO:0051315">
    <property type="term" value="P:attachment of mitotic spindle microtubules to kinetochore"/>
    <property type="evidence" value="ECO:0007669"/>
    <property type="project" value="TreeGrafter"/>
</dbReference>